<protein>
    <submittedName>
        <fullName evidence="2">TIGR02099 family protein</fullName>
    </submittedName>
</protein>
<dbReference type="EMBL" id="PDDX01000001">
    <property type="protein sequence ID" value="PHI32456.1"/>
    <property type="molecule type" value="Genomic_DNA"/>
</dbReference>
<organism evidence="2 3">
    <name type="scientific">Budvicia aquatica</name>
    <dbReference type="NCBI Taxonomy" id="82979"/>
    <lineage>
        <taxon>Bacteria</taxon>
        <taxon>Pseudomonadati</taxon>
        <taxon>Pseudomonadota</taxon>
        <taxon>Gammaproteobacteria</taxon>
        <taxon>Enterobacterales</taxon>
        <taxon>Budviciaceae</taxon>
        <taxon>Budvicia</taxon>
    </lineage>
</organism>
<evidence type="ECO:0000313" key="3">
    <source>
        <dbReference type="Proteomes" id="UP000224974"/>
    </source>
</evidence>
<evidence type="ECO:0000313" key="2">
    <source>
        <dbReference type="EMBL" id="PHI32456.1"/>
    </source>
</evidence>
<dbReference type="InterPro" id="IPR011836">
    <property type="entry name" value="YhdP"/>
</dbReference>
<keyword evidence="3" id="KW-1185">Reference proteome</keyword>
<dbReference type="Pfam" id="PF13116">
    <property type="entry name" value="YhdP"/>
    <property type="match status" value="1"/>
</dbReference>
<dbReference type="PANTHER" id="PTHR38690">
    <property type="entry name" value="PROTEASE-RELATED"/>
    <property type="match status" value="1"/>
</dbReference>
<gene>
    <name evidence="2" type="ORF">CRN84_25670</name>
</gene>
<dbReference type="Proteomes" id="UP000224974">
    <property type="component" value="Unassembled WGS sequence"/>
</dbReference>
<dbReference type="STRING" id="1111728.GCA_000427805_04907"/>
<comment type="caution">
    <text evidence="2">The sequence shown here is derived from an EMBL/GenBank/DDBJ whole genome shotgun (WGS) entry which is preliminary data.</text>
</comment>
<name>A0A2C6DMH7_9GAMM</name>
<dbReference type="InterPro" id="IPR025263">
    <property type="entry name" value="YhdP_central"/>
</dbReference>
<evidence type="ECO:0000259" key="1">
    <source>
        <dbReference type="Pfam" id="PF13116"/>
    </source>
</evidence>
<dbReference type="OrthoDB" id="9762238at2"/>
<accession>A0A2C6DMH7</accession>
<dbReference type="NCBIfam" id="NF008148">
    <property type="entry name" value="PRK10899.1"/>
    <property type="match status" value="1"/>
</dbReference>
<dbReference type="RefSeq" id="WP_029097021.1">
    <property type="nucleotide sequence ID" value="NZ_CAADJA010000002.1"/>
</dbReference>
<dbReference type="NCBIfam" id="TIGR02099">
    <property type="entry name" value="YhdP family protein"/>
    <property type="match status" value="1"/>
</dbReference>
<sequence length="1273" mass="140225">MRRTSHMLLKVLTVLLVLLTLIVGGLRVTLPNINQHREFILDSAYKLTGIPMQIEHMDGSWEMFGPTLDLRDITLQTTVGNIDISRVTLALDVWQSLLHFRWQFRDLTFYQLNGDLDYTFGQSQQSEGDSQAATLENIFLKQFDNFTLKDSHLSFLGLSGDRISLNIPRLSWLNDRARHRAEGQLDVTTPAGKHGLLQVRLDLRDQEGLLDNGTVYLQADNVDMMPWLSLWFKTNSGFDNAQFSLASWLYIKDGEIDGGDVLLSKGNATWHSNDQNHRLDVEQLSVNMSRQPNGWRLDVPSLNLKTDGAEWPKGKVSLFWQPEAVLASGEKREEQLRIRASGLNLDRINPLLPIFSFLTPDVLDVWFKLNPKGDLPLVALDIPLQTPEQTQFLINWKDVNWQPWKQIPGSNHTDGSIRGSASSGSVNVILNNSTLPYGDMFKAPLEVSQANATVNWSHDKDHFRLWGDKIDVQAKSLWVNGGFDFTAVEGEQPWLSILAGIRLYDGGDAWRYFPVPLMGKDLADYLSSAIIAAKSDNATLIYSGNPQKFPYPDKDGLFEVYAPLTEAIFKFQPDWQPLSEMSIDLDFINDGLWMKAPRAKLGNVTGTDIEAIIADFSKQHLTVTADVNGEGRDVRDYLNHSPMKDTIGSALDELDIGGNVRGHLQLGIPLDGEDVIAKGKISLSNNSLYIKPIESTLENLSGSFDFNNGNLTSGPLAANWFGQPVSLNFSTQETKKDYKVNINLNGNWALAKLPWLPDSIKPKLSGNASWKSAVDITLPPKGTAKYDVAFSGDLKSVSSRLPAPLNKSAGTSLPIKLEANGDLNGFRMNGSFAGNQDIDSQWAFGKNGTKLSRLTWTANNAKTLELPTTDMLYIQLPAFDAEKVLPVLAPLLNSNNLSGINTPGGLQLPQRWMFSAPQMALAGQYWNGLTVDVQNQLNATNIAIKGKEINGSLDIQPGQPWNVNIDYFYFNPKLDSLLNSDKNDAHQATKGELAAFNLERLPGMKIRCKDCWGMGQRLGIVNADVSFRNNSISIANGLIDAGVAKLLYSADWLRSPAGSATRVDGQLSGDNVSQSMQYFGVHTPLQGAPFDISFDLTWQGEPWAPRLDTLNGQTTAKLGKGQINDVGGHASQILQLLSFNSLLRKLRLDFSDTFSNAFLFDSITGSTKVVNGIVKTNDLLIDGLSADIAIDGSVDLVNQRLALNAVVAPEISATVGVATAFVINPIAGAAVFAASQVLGPLWNKVSFIRYKIDGDFGNPVVDEVLRKPIEDGS</sequence>
<feature type="domain" description="YhdP central" evidence="1">
    <location>
        <begin position="1"/>
        <end position="1261"/>
    </location>
</feature>
<reference evidence="3" key="1">
    <citation type="submission" date="2017-09" db="EMBL/GenBank/DDBJ databases">
        <title>FDA dAtabase for Regulatory Grade micrObial Sequences (FDA-ARGOS): Supporting development and validation of Infectious Disease Dx tests.</title>
        <authorList>
            <person name="Minogue T."/>
            <person name="Wolcott M."/>
            <person name="Wasieloski L."/>
            <person name="Aguilar W."/>
            <person name="Moore D."/>
            <person name="Tallon L."/>
            <person name="Sadzewicz L."/>
            <person name="Ott S."/>
            <person name="Zhao X."/>
            <person name="Nagaraj S."/>
            <person name="Vavikolanu K."/>
            <person name="Aluvathingal J."/>
            <person name="Nadendla S."/>
            <person name="Sichtig H."/>
        </authorList>
    </citation>
    <scope>NUCLEOTIDE SEQUENCE [LARGE SCALE GENOMIC DNA]</scope>
    <source>
        <strain evidence="3">FDAARGOS_387</strain>
    </source>
</reference>
<dbReference type="AlphaFoldDB" id="A0A2C6DMH7"/>
<proteinExistence type="predicted"/>
<dbReference type="PANTHER" id="PTHR38690:SF1">
    <property type="entry name" value="PROTEASE"/>
    <property type="match status" value="1"/>
</dbReference>